<dbReference type="AlphaFoldDB" id="A0AAW8FR72"/>
<evidence type="ECO:0000313" key="3">
    <source>
        <dbReference type="Proteomes" id="UP001234216"/>
    </source>
</evidence>
<feature type="region of interest" description="Disordered" evidence="1">
    <location>
        <begin position="1"/>
        <end position="33"/>
    </location>
</feature>
<dbReference type="EMBL" id="JAUSZV010000005">
    <property type="protein sequence ID" value="MDQ0912484.1"/>
    <property type="molecule type" value="Genomic_DNA"/>
</dbReference>
<organism evidence="2 3">
    <name type="scientific">Streptomyces canus</name>
    <dbReference type="NCBI Taxonomy" id="58343"/>
    <lineage>
        <taxon>Bacteria</taxon>
        <taxon>Bacillati</taxon>
        <taxon>Actinomycetota</taxon>
        <taxon>Actinomycetes</taxon>
        <taxon>Kitasatosporales</taxon>
        <taxon>Streptomycetaceae</taxon>
        <taxon>Streptomyces</taxon>
        <taxon>Streptomyces aurantiacus group</taxon>
    </lineage>
</organism>
<reference evidence="2" key="1">
    <citation type="submission" date="2023-07" db="EMBL/GenBank/DDBJ databases">
        <title>Comparative genomics of wheat-associated soil bacteria to identify genetic determinants of phenazine resistance.</title>
        <authorList>
            <person name="Mouncey N."/>
        </authorList>
    </citation>
    <scope>NUCLEOTIDE SEQUENCE</scope>
    <source>
        <strain evidence="2">V4I22</strain>
    </source>
</reference>
<comment type="caution">
    <text evidence="2">The sequence shown here is derived from an EMBL/GenBank/DDBJ whole genome shotgun (WGS) entry which is preliminary data.</text>
</comment>
<feature type="compositionally biased region" description="Basic and acidic residues" evidence="1">
    <location>
        <begin position="1"/>
        <end position="11"/>
    </location>
</feature>
<gene>
    <name evidence="2" type="ORF">QFZ22_008469</name>
</gene>
<protein>
    <submittedName>
        <fullName evidence="2">Uncharacterized protein</fullName>
    </submittedName>
</protein>
<dbReference type="Proteomes" id="UP001234216">
    <property type="component" value="Unassembled WGS sequence"/>
</dbReference>
<accession>A0AAW8FR72</accession>
<proteinExistence type="predicted"/>
<name>A0AAW8FR72_9ACTN</name>
<evidence type="ECO:0000313" key="2">
    <source>
        <dbReference type="EMBL" id="MDQ0912484.1"/>
    </source>
</evidence>
<evidence type="ECO:0000256" key="1">
    <source>
        <dbReference type="SAM" id="MobiDB-lite"/>
    </source>
</evidence>
<sequence length="72" mass="7878">MRHSMSTDRVPRAAVMKRQPNGVRPNIHSPRAITHLPVGGWATNAPVSESETTWGWARICGSAIFRSGQLPS</sequence>